<accession>A0ABP5LPD1</accession>
<keyword evidence="3" id="KW-1003">Cell membrane</keyword>
<dbReference type="CDD" id="cd06261">
    <property type="entry name" value="TM_PBP2"/>
    <property type="match status" value="1"/>
</dbReference>
<dbReference type="InterPro" id="IPR035906">
    <property type="entry name" value="MetI-like_sf"/>
</dbReference>
<dbReference type="PANTHER" id="PTHR43005:SF1">
    <property type="entry name" value="SPERMIDINE_PUTRESCINE TRANSPORT SYSTEM PERMEASE PROTEIN"/>
    <property type="match status" value="1"/>
</dbReference>
<evidence type="ECO:0000256" key="4">
    <source>
        <dbReference type="ARBA" id="ARBA00022692"/>
    </source>
</evidence>
<feature type="domain" description="ABC transmembrane type-1" evidence="9">
    <location>
        <begin position="91"/>
        <end position="298"/>
    </location>
</feature>
<evidence type="ECO:0000256" key="3">
    <source>
        <dbReference type="ARBA" id="ARBA00022475"/>
    </source>
</evidence>
<evidence type="ECO:0000256" key="2">
    <source>
        <dbReference type="ARBA" id="ARBA00022448"/>
    </source>
</evidence>
<sequence length="318" mass="34769">MTAVHTAPAAGGRSAARRAEISDRGRAERRLGLMLSAPAVIVMLVVTAYPLVNAVYLSLFSYRITAPEDRRFVGLANYGTALSDPLFWQDVLTTFVITFVTVAVELVIGFALAMVMHRAIFARRTVRTAILLPYGIVTVISAFAWKYAFDLQSGFVNSWFGLGDHAWFSGRWSSLFVIILSEIWKTTPFVSLLLLAGLAQVPGDLGEAATVDGATAWQRLRRVTIPNMKAAILVAVLFRTLDAWRIFDNVFVMTSGQQKTETLSFLTYRQTITRTAIGLGDAVGVLLFLSVVLIAVVFIKGFRVDLAQARGERGGGGK</sequence>
<evidence type="ECO:0000256" key="1">
    <source>
        <dbReference type="ARBA" id="ARBA00004651"/>
    </source>
</evidence>
<dbReference type="SUPFAM" id="SSF161098">
    <property type="entry name" value="MetI-like"/>
    <property type="match status" value="1"/>
</dbReference>
<dbReference type="Proteomes" id="UP001501020">
    <property type="component" value="Unassembled WGS sequence"/>
</dbReference>
<dbReference type="PANTHER" id="PTHR43005">
    <property type="entry name" value="BLR7065 PROTEIN"/>
    <property type="match status" value="1"/>
</dbReference>
<comment type="similarity">
    <text evidence="7">Belongs to the binding-protein-dependent transport system permease family.</text>
</comment>
<evidence type="ECO:0000313" key="10">
    <source>
        <dbReference type="EMBL" id="GAA2151227.1"/>
    </source>
</evidence>
<name>A0ABP5LPD1_9ACTN</name>
<comment type="subcellular location">
    <subcellularLocation>
        <location evidence="1 7">Cell membrane</location>
        <topology evidence="1 7">Multi-pass membrane protein</topology>
    </subcellularLocation>
</comment>
<dbReference type="InterPro" id="IPR000515">
    <property type="entry name" value="MetI-like"/>
</dbReference>
<evidence type="ECO:0000256" key="6">
    <source>
        <dbReference type="ARBA" id="ARBA00023136"/>
    </source>
</evidence>
<evidence type="ECO:0000256" key="5">
    <source>
        <dbReference type="ARBA" id="ARBA00022989"/>
    </source>
</evidence>
<feature type="transmembrane region" description="Helical" evidence="7">
    <location>
        <begin position="91"/>
        <end position="116"/>
    </location>
</feature>
<dbReference type="EMBL" id="BAAAMR010000056">
    <property type="protein sequence ID" value="GAA2151227.1"/>
    <property type="molecule type" value="Genomic_DNA"/>
</dbReference>
<comment type="caution">
    <text evidence="10">The sequence shown here is derived from an EMBL/GenBank/DDBJ whole genome shotgun (WGS) entry which is preliminary data.</text>
</comment>
<dbReference type="Gene3D" id="1.10.3720.10">
    <property type="entry name" value="MetI-like"/>
    <property type="match status" value="1"/>
</dbReference>
<dbReference type="RefSeq" id="WP_344273398.1">
    <property type="nucleotide sequence ID" value="NZ_BAAAMR010000056.1"/>
</dbReference>
<dbReference type="PROSITE" id="PS50928">
    <property type="entry name" value="ABC_TM1"/>
    <property type="match status" value="1"/>
</dbReference>
<protein>
    <submittedName>
        <fullName evidence="10">Sugar ABC transporter permease</fullName>
    </submittedName>
</protein>
<feature type="transmembrane region" description="Helical" evidence="7">
    <location>
        <begin position="31"/>
        <end position="52"/>
    </location>
</feature>
<feature type="transmembrane region" description="Helical" evidence="7">
    <location>
        <begin position="276"/>
        <end position="299"/>
    </location>
</feature>
<keyword evidence="11" id="KW-1185">Reference proteome</keyword>
<dbReference type="Pfam" id="PF00528">
    <property type="entry name" value="BPD_transp_1"/>
    <property type="match status" value="1"/>
</dbReference>
<keyword evidence="4 7" id="KW-0812">Transmembrane</keyword>
<proteinExistence type="inferred from homology"/>
<reference evidence="11" key="1">
    <citation type="journal article" date="2019" name="Int. J. Syst. Evol. Microbiol.">
        <title>The Global Catalogue of Microorganisms (GCM) 10K type strain sequencing project: providing services to taxonomists for standard genome sequencing and annotation.</title>
        <authorList>
            <consortium name="The Broad Institute Genomics Platform"/>
            <consortium name="The Broad Institute Genome Sequencing Center for Infectious Disease"/>
            <person name="Wu L."/>
            <person name="Ma J."/>
        </authorList>
    </citation>
    <scope>NUCLEOTIDE SEQUENCE [LARGE SCALE GENOMIC DNA]</scope>
    <source>
        <strain evidence="11">JCM 13850</strain>
    </source>
</reference>
<organism evidence="10 11">
    <name type="scientific">Actinomadura napierensis</name>
    <dbReference type="NCBI Taxonomy" id="267854"/>
    <lineage>
        <taxon>Bacteria</taxon>
        <taxon>Bacillati</taxon>
        <taxon>Actinomycetota</taxon>
        <taxon>Actinomycetes</taxon>
        <taxon>Streptosporangiales</taxon>
        <taxon>Thermomonosporaceae</taxon>
        <taxon>Actinomadura</taxon>
    </lineage>
</organism>
<evidence type="ECO:0000313" key="11">
    <source>
        <dbReference type="Proteomes" id="UP001501020"/>
    </source>
</evidence>
<evidence type="ECO:0000256" key="8">
    <source>
        <dbReference type="SAM" id="MobiDB-lite"/>
    </source>
</evidence>
<evidence type="ECO:0000259" key="9">
    <source>
        <dbReference type="PROSITE" id="PS50928"/>
    </source>
</evidence>
<keyword evidence="5 7" id="KW-1133">Transmembrane helix</keyword>
<keyword evidence="2 7" id="KW-0813">Transport</keyword>
<gene>
    <name evidence="10" type="ORF">GCM10009727_56150</name>
</gene>
<feature type="region of interest" description="Disordered" evidence="8">
    <location>
        <begin position="1"/>
        <end position="20"/>
    </location>
</feature>
<evidence type="ECO:0000256" key="7">
    <source>
        <dbReference type="RuleBase" id="RU363032"/>
    </source>
</evidence>
<feature type="transmembrane region" description="Helical" evidence="7">
    <location>
        <begin position="128"/>
        <end position="145"/>
    </location>
</feature>
<keyword evidence="6 7" id="KW-0472">Membrane</keyword>